<evidence type="ECO:0000256" key="1">
    <source>
        <dbReference type="SAM" id="SignalP"/>
    </source>
</evidence>
<feature type="chain" id="PRO_5030572197" description="Outer membrane protein beta-barrel domain-containing protein" evidence="1">
    <location>
        <begin position="22"/>
        <end position="170"/>
    </location>
</feature>
<feature type="signal peptide" evidence="1">
    <location>
        <begin position="1"/>
        <end position="21"/>
    </location>
</feature>
<proteinExistence type="predicted"/>
<protein>
    <recommendedName>
        <fullName evidence="3">Outer membrane protein beta-barrel domain-containing protein</fullName>
    </recommendedName>
</protein>
<organism evidence="2">
    <name type="scientific">Caldithrix abyssi</name>
    <dbReference type="NCBI Taxonomy" id="187145"/>
    <lineage>
        <taxon>Bacteria</taxon>
        <taxon>Pseudomonadati</taxon>
        <taxon>Calditrichota</taxon>
        <taxon>Calditrichia</taxon>
        <taxon>Calditrichales</taxon>
        <taxon>Calditrichaceae</taxon>
        <taxon>Caldithrix</taxon>
    </lineage>
</organism>
<dbReference type="Proteomes" id="UP000886005">
    <property type="component" value="Unassembled WGS sequence"/>
</dbReference>
<gene>
    <name evidence="2" type="ORF">ENJ10_04860</name>
</gene>
<evidence type="ECO:0008006" key="3">
    <source>
        <dbReference type="Google" id="ProtNLM"/>
    </source>
</evidence>
<comment type="caution">
    <text evidence="2">The sequence shown here is derived from an EMBL/GenBank/DDBJ whole genome shotgun (WGS) entry which is preliminary data.</text>
</comment>
<evidence type="ECO:0000313" key="2">
    <source>
        <dbReference type="EMBL" id="HED09995.1"/>
    </source>
</evidence>
<keyword evidence="1" id="KW-0732">Signal</keyword>
<dbReference type="EMBL" id="DRLD01000130">
    <property type="protein sequence ID" value="HED09995.1"/>
    <property type="molecule type" value="Genomic_DNA"/>
</dbReference>
<sequence>MKKALLLLSFLVLLSPKIVPAQQTPALSPEKNVWVGLTIGPALSGYEPGLTGRATVQYASSATIYSLEYMSYSNFLFNPLDKSLELSAFGLMYGRIKRYDFFKLTFSAGLSLVKLSEGSKESYTFGLPLSARFILTPIRLVAVGVKLYARYIPGNSVAGVGFGFYFGKVR</sequence>
<accession>A0A7V1LL81</accession>
<name>A0A7V1LL81_CALAY</name>
<reference evidence="2" key="1">
    <citation type="journal article" date="2020" name="mSystems">
        <title>Genome- and Community-Level Interaction Insights into Carbon Utilization and Element Cycling Functions of Hydrothermarchaeota in Hydrothermal Sediment.</title>
        <authorList>
            <person name="Zhou Z."/>
            <person name="Liu Y."/>
            <person name="Xu W."/>
            <person name="Pan J."/>
            <person name="Luo Z.H."/>
            <person name="Li M."/>
        </authorList>
    </citation>
    <scope>NUCLEOTIDE SEQUENCE [LARGE SCALE GENOMIC DNA]</scope>
    <source>
        <strain evidence="2">HyVt-456</strain>
    </source>
</reference>
<dbReference type="AlphaFoldDB" id="A0A7V1LL81"/>